<evidence type="ECO:0000313" key="2">
    <source>
        <dbReference type="Proteomes" id="UP001226091"/>
    </source>
</evidence>
<reference evidence="2" key="1">
    <citation type="journal article" date="2025" name="Aquaculture">
        <title>Assessment of the bioflocculant production and safety properties of Metabacillus hrfriensis sp. nov. based on phenotypic and whole-genome sequencing analysis.</title>
        <authorList>
            <person name="Zhang R."/>
            <person name="Zhao Z."/>
            <person name="Luo L."/>
            <person name="Wang S."/>
            <person name="Guo K."/>
            <person name="Xu W."/>
        </authorList>
    </citation>
    <scope>NUCLEOTIDE SEQUENCE [LARGE SCALE GENOMIC DNA]</scope>
    <source>
        <strain evidence="2">CT-WN-B3</strain>
    </source>
</reference>
<name>A0ACD4RDS6_9BACI</name>
<protein>
    <submittedName>
        <fullName evidence="1">Uncharacterized protein</fullName>
    </submittedName>
</protein>
<organism evidence="1 2">
    <name type="scientific">Metabacillus hrfriensis</name>
    <dbReference type="NCBI Taxonomy" id="3048891"/>
    <lineage>
        <taxon>Bacteria</taxon>
        <taxon>Bacillati</taxon>
        <taxon>Bacillota</taxon>
        <taxon>Bacilli</taxon>
        <taxon>Bacillales</taxon>
        <taxon>Bacillaceae</taxon>
        <taxon>Metabacillus</taxon>
    </lineage>
</organism>
<keyword evidence="2" id="KW-1185">Reference proteome</keyword>
<sequence length="93" mass="10875">MSNLNIVLYDIHEYFILNPNLLRASIEDAEHLEMLSGKVSMTNKALKLHFRDVNDEEYHNTLIPVLNSNGHNIHFHYGDDDTLYIYKKEEQAS</sequence>
<gene>
    <name evidence="1" type="ORF">QLQ22_04735</name>
</gene>
<accession>A0ACD4RDS6</accession>
<evidence type="ECO:0000313" key="1">
    <source>
        <dbReference type="EMBL" id="WHZ58656.1"/>
    </source>
</evidence>
<dbReference type="Proteomes" id="UP001226091">
    <property type="component" value="Chromosome"/>
</dbReference>
<proteinExistence type="predicted"/>
<dbReference type="EMBL" id="CP126116">
    <property type="protein sequence ID" value="WHZ58656.1"/>
    <property type="molecule type" value="Genomic_DNA"/>
</dbReference>